<proteinExistence type="predicted"/>
<dbReference type="InterPro" id="IPR056939">
    <property type="entry name" value="Znf_RING_Vps8"/>
</dbReference>
<keyword evidence="3" id="KW-1185">Reference proteome</keyword>
<comment type="caution">
    <text evidence="2">The sequence shown here is derived from an EMBL/GenBank/DDBJ whole genome shotgun (WGS) entry which is preliminary data.</text>
</comment>
<feature type="domain" description="RING-type" evidence="1">
    <location>
        <begin position="534"/>
        <end position="572"/>
    </location>
</feature>
<reference evidence="2 3" key="1">
    <citation type="submission" date="2024-03" db="EMBL/GenBank/DDBJ databases">
        <title>The Acrasis kona genome and developmental transcriptomes reveal deep origins of eukaryotic multicellular pathways.</title>
        <authorList>
            <person name="Sheikh S."/>
            <person name="Fu C.-J."/>
            <person name="Brown M.W."/>
            <person name="Baldauf S.L."/>
        </authorList>
    </citation>
    <scope>NUCLEOTIDE SEQUENCE [LARGE SCALE GENOMIC DNA]</scope>
    <source>
        <strain evidence="2 3">ATCC MYA-3509</strain>
    </source>
</reference>
<gene>
    <name evidence="2" type="ORF">AKO1_004362</name>
</gene>
<dbReference type="EMBL" id="JAOPGA020001109">
    <property type="protein sequence ID" value="KAL0485138.1"/>
    <property type="molecule type" value="Genomic_DNA"/>
</dbReference>
<evidence type="ECO:0000313" key="3">
    <source>
        <dbReference type="Proteomes" id="UP001431209"/>
    </source>
</evidence>
<evidence type="ECO:0000313" key="2">
    <source>
        <dbReference type="EMBL" id="KAL0485138.1"/>
    </source>
</evidence>
<name>A0AAW2Z856_9EUKA</name>
<dbReference type="Proteomes" id="UP001431209">
    <property type="component" value="Unassembled WGS sequence"/>
</dbReference>
<dbReference type="SMART" id="SM00184">
    <property type="entry name" value="RING"/>
    <property type="match status" value="1"/>
</dbReference>
<dbReference type="InterPro" id="IPR001841">
    <property type="entry name" value="Znf_RING"/>
</dbReference>
<evidence type="ECO:0000259" key="1">
    <source>
        <dbReference type="SMART" id="SM00184"/>
    </source>
</evidence>
<protein>
    <recommendedName>
        <fullName evidence="1">RING-type domain-containing protein</fullName>
    </recommendedName>
</protein>
<dbReference type="Pfam" id="PF23412">
    <property type="entry name" value="zf_RING_Vps8"/>
    <property type="match status" value="1"/>
</dbReference>
<sequence length="581" mass="68143">MERQALEERKRTEQKRIENIKNERKSFIHQLITKSADLLFEQLSDYLITRDCMFTPTFIPDLNSWMDQLIKIINNEMFQSFDSRQLLLQEYSNSPNEVKSHVGQLVQFWWENEFDQEDENQLEEKIIQLTNTLHSFLNLSDCILKCNAHKMQNAMEFIFTLESKINSKSISKIEASLNSIKSGELSIDQFINHVMIPSSAIHPTLSLRFLTKLFQICAPKNSNLLIEYCSDQFPHIREWNVKNVIDSHFKDFDLYTNYLITLYYKLKKNKNQDSNRFLILAESLQELSISDENGIRLNQMIFESFESNGGFDLSIVESILKQHKQSNGLLYLYELMNRDDQIIEMLTSTRNLDLLTKYMNSHSQMEHWKSLIKCCNGSNGDLNIEHVICIMCKVLGTSDTLKMIHDVMEFELDSESNQNVNVSIYRKLLELSQNESEQCKLRHELLETYDSYMWSERDLNVGPQIRSLMNLYRNCNHNQDSEKQLIFDLIENLKICKLDDGHVKVDFEQEEPLPVFYEDYNVHWGLEVKCSVPCPVCKMNLDENVGGQDVIVFKCGHAYHQYCLSLDACAVCYRENLLNKK</sequence>
<dbReference type="SUPFAM" id="SSF57850">
    <property type="entry name" value="RING/U-box"/>
    <property type="match status" value="1"/>
</dbReference>
<accession>A0AAW2Z856</accession>
<organism evidence="2 3">
    <name type="scientific">Acrasis kona</name>
    <dbReference type="NCBI Taxonomy" id="1008807"/>
    <lineage>
        <taxon>Eukaryota</taxon>
        <taxon>Discoba</taxon>
        <taxon>Heterolobosea</taxon>
        <taxon>Tetramitia</taxon>
        <taxon>Eutetramitia</taxon>
        <taxon>Acrasidae</taxon>
        <taxon>Acrasis</taxon>
    </lineage>
</organism>
<dbReference type="AlphaFoldDB" id="A0AAW2Z856"/>